<dbReference type="Proteomes" id="UP000729402">
    <property type="component" value="Unassembled WGS sequence"/>
</dbReference>
<dbReference type="GO" id="GO:0016020">
    <property type="term" value="C:membrane"/>
    <property type="evidence" value="ECO:0007669"/>
    <property type="project" value="TreeGrafter"/>
</dbReference>
<dbReference type="GO" id="GO:0016887">
    <property type="term" value="F:ATP hydrolysis activity"/>
    <property type="evidence" value="ECO:0007669"/>
    <property type="project" value="InterPro"/>
</dbReference>
<name>A0A8J5SE15_ZIZPA</name>
<protein>
    <recommendedName>
        <fullName evidence="1">ABC transporter domain-containing protein</fullName>
    </recommendedName>
</protein>
<dbReference type="PANTHER" id="PTHR24221">
    <property type="entry name" value="ATP-BINDING CASSETTE SUB-FAMILY B"/>
    <property type="match status" value="1"/>
</dbReference>
<dbReference type="InterPro" id="IPR039421">
    <property type="entry name" value="Type_1_exporter"/>
</dbReference>
<dbReference type="GO" id="GO:0042626">
    <property type="term" value="F:ATPase-coupled transmembrane transporter activity"/>
    <property type="evidence" value="ECO:0007669"/>
    <property type="project" value="TreeGrafter"/>
</dbReference>
<sequence length="129" mass="14289">MSKVENAGKIANAEEFIKMLPEGYNSYLGQRGSSLSGGQKQRLCIARAIYQNSSVLILDEATSALDSRSELLLKEALTNIMANHTILVIAHRLEMILMADRIVLLEGGQLREITKSAFLSRDSHQSKTR</sequence>
<organism evidence="2 3">
    <name type="scientific">Zizania palustris</name>
    <name type="common">Northern wild rice</name>
    <dbReference type="NCBI Taxonomy" id="103762"/>
    <lineage>
        <taxon>Eukaryota</taxon>
        <taxon>Viridiplantae</taxon>
        <taxon>Streptophyta</taxon>
        <taxon>Embryophyta</taxon>
        <taxon>Tracheophyta</taxon>
        <taxon>Spermatophyta</taxon>
        <taxon>Magnoliopsida</taxon>
        <taxon>Liliopsida</taxon>
        <taxon>Poales</taxon>
        <taxon>Poaceae</taxon>
        <taxon>BOP clade</taxon>
        <taxon>Oryzoideae</taxon>
        <taxon>Oryzeae</taxon>
        <taxon>Zizaniinae</taxon>
        <taxon>Zizania</taxon>
    </lineage>
</organism>
<reference evidence="2" key="2">
    <citation type="submission" date="2021-02" db="EMBL/GenBank/DDBJ databases">
        <authorList>
            <person name="Kimball J.A."/>
            <person name="Haas M.W."/>
            <person name="Macchietto M."/>
            <person name="Kono T."/>
            <person name="Duquette J."/>
            <person name="Shao M."/>
        </authorList>
    </citation>
    <scope>NUCLEOTIDE SEQUENCE</scope>
    <source>
        <tissue evidence="2">Fresh leaf tissue</tissue>
    </source>
</reference>
<dbReference type="EMBL" id="JAAALK010000285">
    <property type="protein sequence ID" value="KAG8064394.1"/>
    <property type="molecule type" value="Genomic_DNA"/>
</dbReference>
<accession>A0A8J5SE15</accession>
<dbReference type="GO" id="GO:0005524">
    <property type="term" value="F:ATP binding"/>
    <property type="evidence" value="ECO:0007669"/>
    <property type="project" value="InterPro"/>
</dbReference>
<dbReference type="PANTHER" id="PTHR24221:SF630">
    <property type="entry name" value="ABC TRANSPORTER B FAMILY MEMBER 29, CHLOROPLASTIC"/>
    <property type="match status" value="1"/>
</dbReference>
<dbReference type="AlphaFoldDB" id="A0A8J5SE15"/>
<reference evidence="2" key="1">
    <citation type="journal article" date="2021" name="bioRxiv">
        <title>Whole Genome Assembly and Annotation of Northern Wild Rice, Zizania palustris L., Supports a Whole Genome Duplication in the Zizania Genus.</title>
        <authorList>
            <person name="Haas M."/>
            <person name="Kono T."/>
            <person name="Macchietto M."/>
            <person name="Millas R."/>
            <person name="McGilp L."/>
            <person name="Shao M."/>
            <person name="Duquette J."/>
            <person name="Hirsch C.N."/>
            <person name="Kimball J."/>
        </authorList>
    </citation>
    <scope>NUCLEOTIDE SEQUENCE</scope>
    <source>
        <tissue evidence="2">Fresh leaf tissue</tissue>
    </source>
</reference>
<gene>
    <name evidence="2" type="ORF">GUJ93_ZPchr0004g39814</name>
</gene>
<evidence type="ECO:0000259" key="1">
    <source>
        <dbReference type="Pfam" id="PF00005"/>
    </source>
</evidence>
<feature type="domain" description="ABC transporter" evidence="1">
    <location>
        <begin position="11"/>
        <end position="63"/>
    </location>
</feature>
<dbReference type="OrthoDB" id="6500128at2759"/>
<keyword evidence="3" id="KW-1185">Reference proteome</keyword>
<comment type="caution">
    <text evidence="2">The sequence shown here is derived from an EMBL/GenBank/DDBJ whole genome shotgun (WGS) entry which is preliminary data.</text>
</comment>
<evidence type="ECO:0000313" key="2">
    <source>
        <dbReference type="EMBL" id="KAG8064394.1"/>
    </source>
</evidence>
<dbReference type="Pfam" id="PF00005">
    <property type="entry name" value="ABC_tran"/>
    <property type="match status" value="1"/>
</dbReference>
<proteinExistence type="predicted"/>
<evidence type="ECO:0000313" key="3">
    <source>
        <dbReference type="Proteomes" id="UP000729402"/>
    </source>
</evidence>
<dbReference type="InterPro" id="IPR003439">
    <property type="entry name" value="ABC_transporter-like_ATP-bd"/>
</dbReference>